<name>A0A4R7VRR0_9PSEU</name>
<evidence type="ECO:0000256" key="1">
    <source>
        <dbReference type="ARBA" id="ARBA00023015"/>
    </source>
</evidence>
<dbReference type="PANTHER" id="PTHR43133">
    <property type="entry name" value="RNA POLYMERASE ECF-TYPE SIGMA FACTO"/>
    <property type="match status" value="1"/>
</dbReference>
<dbReference type="OrthoDB" id="7268940at2"/>
<evidence type="ECO:0000259" key="4">
    <source>
        <dbReference type="Pfam" id="PF04545"/>
    </source>
</evidence>
<dbReference type="InterPro" id="IPR014284">
    <property type="entry name" value="RNA_pol_sigma-70_dom"/>
</dbReference>
<dbReference type="InterPro" id="IPR039425">
    <property type="entry name" value="RNA_pol_sigma-70-like"/>
</dbReference>
<keyword evidence="2" id="KW-0731">Sigma factor</keyword>
<organism evidence="5 6">
    <name type="scientific">Actinophytocola oryzae</name>
    <dbReference type="NCBI Taxonomy" id="502181"/>
    <lineage>
        <taxon>Bacteria</taxon>
        <taxon>Bacillati</taxon>
        <taxon>Actinomycetota</taxon>
        <taxon>Actinomycetes</taxon>
        <taxon>Pseudonocardiales</taxon>
        <taxon>Pseudonocardiaceae</taxon>
    </lineage>
</organism>
<dbReference type="Gene3D" id="1.10.1740.10">
    <property type="match status" value="1"/>
</dbReference>
<dbReference type="AlphaFoldDB" id="A0A4R7VRR0"/>
<dbReference type="NCBIfam" id="TIGR02937">
    <property type="entry name" value="sigma70-ECF"/>
    <property type="match status" value="1"/>
</dbReference>
<keyword evidence="3" id="KW-0804">Transcription</keyword>
<accession>A0A4R7VRR0</accession>
<gene>
    <name evidence="5" type="ORF">CLV71_10536</name>
</gene>
<dbReference type="SUPFAM" id="SSF88659">
    <property type="entry name" value="Sigma3 and sigma4 domains of RNA polymerase sigma factors"/>
    <property type="match status" value="1"/>
</dbReference>
<keyword evidence="1" id="KW-0805">Transcription regulation</keyword>
<evidence type="ECO:0000256" key="2">
    <source>
        <dbReference type="ARBA" id="ARBA00023082"/>
    </source>
</evidence>
<evidence type="ECO:0000256" key="3">
    <source>
        <dbReference type="ARBA" id="ARBA00023163"/>
    </source>
</evidence>
<protein>
    <submittedName>
        <fullName evidence="5">RNA polymerase sigma factor (Sigma-70 family)</fullName>
    </submittedName>
</protein>
<dbReference type="InterPro" id="IPR013324">
    <property type="entry name" value="RNA_pol_sigma_r3/r4-like"/>
</dbReference>
<proteinExistence type="predicted"/>
<dbReference type="CDD" id="cd06171">
    <property type="entry name" value="Sigma70_r4"/>
    <property type="match status" value="1"/>
</dbReference>
<dbReference type="InterPro" id="IPR007630">
    <property type="entry name" value="RNA_pol_sigma70_r4"/>
</dbReference>
<reference evidence="5 6" key="1">
    <citation type="submission" date="2019-03" db="EMBL/GenBank/DDBJ databases">
        <title>Genomic Encyclopedia of Archaeal and Bacterial Type Strains, Phase II (KMG-II): from individual species to whole genera.</title>
        <authorList>
            <person name="Goeker M."/>
        </authorList>
    </citation>
    <scope>NUCLEOTIDE SEQUENCE [LARGE SCALE GENOMIC DNA]</scope>
    <source>
        <strain evidence="5 6">DSM 45499</strain>
    </source>
</reference>
<sequence length="176" mass="20332">MNWEQIYNKYRPVMIEVAARCLRERADVDAADVVHEVFTAVMCDPPPEEPDWYGYFTGMIENLCAGRVEYYSAPVKSAEQLENPEDVAVRRVDACDVRRRLLRVMAYMTERQCEVTRLRLFDGLTVGEIAATVNTSSSNVSQIVIRCLIKLEPVLTQLETFDRKDLEALRPPRRMR</sequence>
<keyword evidence="6" id="KW-1185">Reference proteome</keyword>
<dbReference type="InterPro" id="IPR036388">
    <property type="entry name" value="WH-like_DNA-bd_sf"/>
</dbReference>
<dbReference type="Gene3D" id="1.10.10.10">
    <property type="entry name" value="Winged helix-like DNA-binding domain superfamily/Winged helix DNA-binding domain"/>
    <property type="match status" value="1"/>
</dbReference>
<dbReference type="RefSeq" id="WP_133903334.1">
    <property type="nucleotide sequence ID" value="NZ_SOCP01000005.1"/>
</dbReference>
<dbReference type="Proteomes" id="UP000294927">
    <property type="component" value="Unassembled WGS sequence"/>
</dbReference>
<dbReference type="GO" id="GO:0016987">
    <property type="term" value="F:sigma factor activity"/>
    <property type="evidence" value="ECO:0007669"/>
    <property type="project" value="UniProtKB-KW"/>
</dbReference>
<comment type="caution">
    <text evidence="5">The sequence shown here is derived from an EMBL/GenBank/DDBJ whole genome shotgun (WGS) entry which is preliminary data.</text>
</comment>
<feature type="domain" description="RNA polymerase sigma-70 region 4" evidence="4">
    <location>
        <begin position="105"/>
        <end position="151"/>
    </location>
</feature>
<dbReference type="GO" id="GO:0006352">
    <property type="term" value="P:DNA-templated transcription initiation"/>
    <property type="evidence" value="ECO:0007669"/>
    <property type="project" value="InterPro"/>
</dbReference>
<dbReference type="PANTHER" id="PTHR43133:SF51">
    <property type="entry name" value="RNA POLYMERASE SIGMA FACTOR"/>
    <property type="match status" value="1"/>
</dbReference>
<evidence type="ECO:0000313" key="5">
    <source>
        <dbReference type="EMBL" id="TDV51907.1"/>
    </source>
</evidence>
<dbReference type="Pfam" id="PF04545">
    <property type="entry name" value="Sigma70_r4"/>
    <property type="match status" value="1"/>
</dbReference>
<evidence type="ECO:0000313" key="6">
    <source>
        <dbReference type="Proteomes" id="UP000294927"/>
    </source>
</evidence>
<dbReference type="EMBL" id="SOCP01000005">
    <property type="protein sequence ID" value="TDV51907.1"/>
    <property type="molecule type" value="Genomic_DNA"/>
</dbReference>